<reference evidence="2 3" key="1">
    <citation type="submission" date="2018-03" db="EMBL/GenBank/DDBJ databases">
        <title>Adhaeribacter sp. HMF7605 Genome sequencing and assembly.</title>
        <authorList>
            <person name="Kang H."/>
            <person name="Kang J."/>
            <person name="Cha I."/>
            <person name="Kim H."/>
            <person name="Joh K."/>
        </authorList>
    </citation>
    <scope>NUCLEOTIDE SEQUENCE [LARGE SCALE GENOMIC DNA]</scope>
    <source>
        <strain evidence="2 3">HMF7605</strain>
    </source>
</reference>
<feature type="domain" description="DUF3857" evidence="1">
    <location>
        <begin position="56"/>
        <end position="215"/>
    </location>
</feature>
<dbReference type="EMBL" id="PYFT01000001">
    <property type="protein sequence ID" value="PSR53581.1"/>
    <property type="molecule type" value="Genomic_DNA"/>
</dbReference>
<dbReference type="Pfam" id="PF12969">
    <property type="entry name" value="DUF3857"/>
    <property type="match status" value="1"/>
</dbReference>
<dbReference type="InterPro" id="IPR024618">
    <property type="entry name" value="DUF3857"/>
</dbReference>
<comment type="caution">
    <text evidence="2">The sequence shown here is derived from an EMBL/GenBank/DDBJ whole genome shotgun (WGS) entry which is preliminary data.</text>
</comment>
<dbReference type="RefSeq" id="WP_106928349.1">
    <property type="nucleotide sequence ID" value="NZ_PYFT01000001.1"/>
</dbReference>
<evidence type="ECO:0000313" key="2">
    <source>
        <dbReference type="EMBL" id="PSR53581.1"/>
    </source>
</evidence>
<evidence type="ECO:0000313" key="3">
    <source>
        <dbReference type="Proteomes" id="UP000240357"/>
    </source>
</evidence>
<dbReference type="SUPFAM" id="SSF54001">
    <property type="entry name" value="Cysteine proteinases"/>
    <property type="match status" value="1"/>
</dbReference>
<gene>
    <name evidence="2" type="ORF">AHMF7605_08600</name>
</gene>
<organism evidence="2 3">
    <name type="scientific">Adhaeribacter arboris</name>
    <dbReference type="NCBI Taxonomy" id="2072846"/>
    <lineage>
        <taxon>Bacteria</taxon>
        <taxon>Pseudomonadati</taxon>
        <taxon>Bacteroidota</taxon>
        <taxon>Cytophagia</taxon>
        <taxon>Cytophagales</taxon>
        <taxon>Hymenobacteraceae</taxon>
        <taxon>Adhaeribacter</taxon>
    </lineage>
</organism>
<sequence>MRTSIIVLLLIASTLFKARGQEAYRSDLIPKNLRSYANAVIRSNETTVEVKALDEVSYKVKQAITILNNNGEEYGYVTVYYNKSRQVKSLKACIYDAQGNLIKKTSNNDFQDVSAISSFSLFEDERVKYFKPQVPQLPYTVVYEYELKLKQTLHLPEWHPQPSGDIAVESSSFTFLTKPGFKIRIRELNLTTPKQEINEKEGKRTTWTVQNLAALKMEPYSPPADAYLPSVELAAVNFKYEGLTGQITNWQDYGQWVYQNLLKGRDILPAATVTKVKELIKDCPTTRDKVQKIYEYAQQKNRYISIQIGIGGLQPMRAEEVDQLAYGDCKALTNYTKALLQVAGIPAIYTEVHAGNFKRSYTPDFTSLQGNHVILCVPLPQQPDTIWLECTSKNAPVGFLGTFTDDRYVLLCTEKGGVITRTPRYEAQQNRQIRQGNFNLEANGTLSGKVETRFEGTQYDNREHLREKSPKEKLYEIRETYNIPNLDIIYYNLTQQKNNTPATIEKMELTAHQAGTVNGSLLLLKLNQLNHEISVPKEVRQRKNKVYINRGFMDEDVITYQLPPGYQLDYVPAAVDLQTFFGHYQAKVEVKNNILIYTRQLTLQQGEHNSEVYEQLVKFFQKVVDSDHEKIILKKQEILGYK</sequence>
<dbReference type="InterPro" id="IPR038765">
    <property type="entry name" value="Papain-like_cys_pep_sf"/>
</dbReference>
<proteinExistence type="predicted"/>
<dbReference type="OrthoDB" id="8595007at2"/>
<dbReference type="Gene3D" id="2.60.40.3140">
    <property type="match status" value="1"/>
</dbReference>
<keyword evidence="3" id="KW-1185">Reference proteome</keyword>
<evidence type="ECO:0000259" key="1">
    <source>
        <dbReference type="Pfam" id="PF12969"/>
    </source>
</evidence>
<dbReference type="Gene3D" id="3.10.620.30">
    <property type="match status" value="1"/>
</dbReference>
<protein>
    <recommendedName>
        <fullName evidence="1">DUF3857 domain-containing protein</fullName>
    </recommendedName>
</protein>
<dbReference type="Gene3D" id="2.60.120.1130">
    <property type="match status" value="1"/>
</dbReference>
<accession>A0A2T2YDK2</accession>
<dbReference type="Proteomes" id="UP000240357">
    <property type="component" value="Unassembled WGS sequence"/>
</dbReference>
<name>A0A2T2YDK2_9BACT</name>
<dbReference type="AlphaFoldDB" id="A0A2T2YDK2"/>